<proteinExistence type="predicted"/>
<dbReference type="Proteomes" id="UP000297716">
    <property type="component" value="Unassembled WGS sequence"/>
</dbReference>
<dbReference type="AlphaFoldDB" id="A0A4Z0ZBH3"/>
<reference evidence="2 3" key="1">
    <citation type="submission" date="2019-03" db="EMBL/GenBank/DDBJ databases">
        <title>Draft genome sequence of Xylaria hypoxylon DSM 108379, a ubiquitous saprotrophic-parasitic fungi on hardwood.</title>
        <authorList>
            <person name="Buettner E."/>
            <person name="Leonhardt S."/>
            <person name="Gebauer A.M."/>
            <person name="Liers C."/>
            <person name="Hofrichter M."/>
            <person name="Kellner H."/>
        </authorList>
    </citation>
    <scope>NUCLEOTIDE SEQUENCE [LARGE SCALE GENOMIC DNA]</scope>
    <source>
        <strain evidence="2 3">DSM 108379</strain>
    </source>
</reference>
<gene>
    <name evidence="2" type="ORF">E0Z10_g483</name>
</gene>
<evidence type="ECO:0000313" key="3">
    <source>
        <dbReference type="Proteomes" id="UP000297716"/>
    </source>
</evidence>
<dbReference type="CDD" id="cd11577">
    <property type="entry name" value="GH71"/>
    <property type="match status" value="1"/>
</dbReference>
<dbReference type="EMBL" id="SKBN01000004">
    <property type="protein sequence ID" value="TGJ88363.1"/>
    <property type="molecule type" value="Genomic_DNA"/>
</dbReference>
<accession>A0A4Z0ZBH3</accession>
<dbReference type="STRING" id="37992.A0A4Z0ZBH3"/>
<dbReference type="Gene3D" id="3.20.20.80">
    <property type="entry name" value="Glycosidases"/>
    <property type="match status" value="1"/>
</dbReference>
<protein>
    <recommendedName>
        <fullName evidence="4">Glycoside hydrolase family 71 protein</fullName>
    </recommendedName>
</protein>
<evidence type="ECO:0000313" key="2">
    <source>
        <dbReference type="EMBL" id="TGJ88363.1"/>
    </source>
</evidence>
<evidence type="ECO:0008006" key="4">
    <source>
        <dbReference type="Google" id="ProtNLM"/>
    </source>
</evidence>
<keyword evidence="3" id="KW-1185">Reference proteome</keyword>
<dbReference type="GO" id="GO:0051118">
    <property type="term" value="F:glucan endo-1,3-alpha-glucosidase activity"/>
    <property type="evidence" value="ECO:0007669"/>
    <property type="project" value="InterPro"/>
</dbReference>
<comment type="caution">
    <text evidence="2">The sequence shown here is derived from an EMBL/GenBank/DDBJ whole genome shotgun (WGS) entry which is preliminary data.</text>
</comment>
<sequence length="445" mass="47598">MHHALSSTLALLAASACLLGKAAEAKLVFAHYLVGGIDPNTDHAQQDIEQAAAAGFDAFALNIGQPAAGWLTSAVHQLFDYADTRNDFKLFFSFDFYQTGDINAHAALYTQFAGRLSYLRYGDAGLPVVSSYSGGGIGVDAWRNFKTANNVYLIPNPEADGNYYSAPPTFFQNWNDVVDGVFSWETNWPDVSDTPGNNVSSTRDQAVKTAADAVGKTYVMGLSTLQYKHCCGDSWYRDGDTTLLKRMDQILQLSPEFTEVITWNDAGESHYIGPSWPETVTEEILQYGDTDAIPHTGWQPLISSFISAFKAGASDTSSMVPSNGASFAGAVWYRGVLKSCLNNGADGTPRGSGGARDTIVYAIVLPASSQGFQVRVSSGGQVLATQSVAAGLSYNSIEGLKTGAQLLELIDGSGTVVAKANSKVDVSDQPTDGFCNFNYYVTGLE</sequence>
<organism evidence="2 3">
    <name type="scientific">Xylaria hypoxylon</name>
    <dbReference type="NCBI Taxonomy" id="37992"/>
    <lineage>
        <taxon>Eukaryota</taxon>
        <taxon>Fungi</taxon>
        <taxon>Dikarya</taxon>
        <taxon>Ascomycota</taxon>
        <taxon>Pezizomycotina</taxon>
        <taxon>Sordariomycetes</taxon>
        <taxon>Xylariomycetidae</taxon>
        <taxon>Xylariales</taxon>
        <taxon>Xylariaceae</taxon>
        <taxon>Xylaria</taxon>
    </lineage>
</organism>
<feature type="signal peptide" evidence="1">
    <location>
        <begin position="1"/>
        <end position="25"/>
    </location>
</feature>
<evidence type="ECO:0000256" key="1">
    <source>
        <dbReference type="SAM" id="SignalP"/>
    </source>
</evidence>
<name>A0A4Z0ZBH3_9PEZI</name>
<dbReference type="Pfam" id="PF03659">
    <property type="entry name" value="Glyco_hydro_71"/>
    <property type="match status" value="1"/>
</dbReference>
<dbReference type="OrthoDB" id="3257981at2759"/>
<dbReference type="InterPro" id="IPR005197">
    <property type="entry name" value="Glyco_hydro_71"/>
</dbReference>
<keyword evidence="1" id="KW-0732">Signal</keyword>
<feature type="chain" id="PRO_5021278047" description="Glycoside hydrolase family 71 protein" evidence="1">
    <location>
        <begin position="26"/>
        <end position="445"/>
    </location>
</feature>